<gene>
    <name evidence="2" type="primary">ala</name>
    <name evidence="2" type="ORF">HLPR_11980</name>
</gene>
<dbReference type="PANTHER" id="PTHR13812">
    <property type="entry name" value="KETIMINE REDUCTASE MU-CRYSTALLIN"/>
    <property type="match status" value="1"/>
</dbReference>
<evidence type="ECO:0000313" key="2">
    <source>
        <dbReference type="EMBL" id="BEP28867.1"/>
    </source>
</evidence>
<evidence type="ECO:0000313" key="3">
    <source>
        <dbReference type="Proteomes" id="UP001321786"/>
    </source>
</evidence>
<dbReference type="Gene3D" id="3.30.1780.10">
    <property type="entry name" value="ornithine cyclodeaminase, domain 1"/>
    <property type="match status" value="1"/>
</dbReference>
<dbReference type="GO" id="GO:0005737">
    <property type="term" value="C:cytoplasm"/>
    <property type="evidence" value="ECO:0007669"/>
    <property type="project" value="TreeGrafter"/>
</dbReference>
<dbReference type="Gene3D" id="3.40.50.720">
    <property type="entry name" value="NAD(P)-binding Rossmann-like Domain"/>
    <property type="match status" value="1"/>
</dbReference>
<evidence type="ECO:0000256" key="1">
    <source>
        <dbReference type="ARBA" id="ARBA00008903"/>
    </source>
</evidence>
<dbReference type="EMBL" id="AP028654">
    <property type="protein sequence ID" value="BEP28867.1"/>
    <property type="molecule type" value="Genomic_DNA"/>
</dbReference>
<accession>A0AAU9E851</accession>
<dbReference type="FunFam" id="3.40.50.720:FF:000311">
    <property type="entry name" value="Ornithine cyclodeaminase"/>
    <property type="match status" value="1"/>
</dbReference>
<keyword evidence="3" id="KW-1185">Reference proteome</keyword>
<dbReference type="Proteomes" id="UP001321786">
    <property type="component" value="Chromosome"/>
</dbReference>
<sequence length="337" mass="37076">MFKLKVLNNDVLKEILKMEDVLKMIEKVYVLKAEGKTELFPMVFHEFNPGVADMDIKSGVLNDVDIFGLKLVSWFGENKNKDLPLLVGTTLLFDSNTGAPLAILNAEHITGMRTGAAGAIGAKYLARKNSSSLLMVGTGHIAQFEIAATLIAMESIDTVRIYDPMHNEKSVEYVKSIEAVLRENFAITRKITFLPVTSLENAVSKSDIIITATPSKEAMIKKEWVKKGTHFSCVGSDMEGKQEIDENIFKDAILVVDDISQAINVGETEMPIKKGIIKKEDVMVEIGDIILGSKKGRTSENDITIFDTTGIAIQDLITSKLALDIAKERNLGITIDL</sequence>
<dbReference type="SUPFAM" id="SSF51735">
    <property type="entry name" value="NAD(P)-binding Rossmann-fold domains"/>
    <property type="match status" value="1"/>
</dbReference>
<reference evidence="2 3" key="1">
    <citation type="submission" date="2023-08" db="EMBL/GenBank/DDBJ databases">
        <title>Helicovermis profunda gen. nov., sp. nov., a novel mesophilic, fermentative bacterium within the Bacillota from a deep-sea hydrothermal vent chimney.</title>
        <authorList>
            <person name="Miyazaki U."/>
            <person name="Mizutani D."/>
            <person name="Hashimoto Y."/>
            <person name="Tame A."/>
            <person name="Sawayama S."/>
            <person name="Miyazaki J."/>
            <person name="Takai K."/>
            <person name="Nakagawa S."/>
        </authorList>
    </citation>
    <scope>NUCLEOTIDE SEQUENCE [LARGE SCALE GENOMIC DNA]</scope>
    <source>
        <strain evidence="2 3">S502</strain>
    </source>
</reference>
<name>A0AAU9E851_9FIRM</name>
<dbReference type="GO" id="GO:0016491">
    <property type="term" value="F:oxidoreductase activity"/>
    <property type="evidence" value="ECO:0007669"/>
    <property type="project" value="UniProtKB-ARBA"/>
</dbReference>
<organism evidence="2 3">
    <name type="scientific">Helicovermis profundi</name>
    <dbReference type="NCBI Taxonomy" id="3065157"/>
    <lineage>
        <taxon>Bacteria</taxon>
        <taxon>Bacillati</taxon>
        <taxon>Bacillota</taxon>
        <taxon>Clostridia</taxon>
        <taxon>Helicovermis</taxon>
    </lineage>
</organism>
<dbReference type="PANTHER" id="PTHR13812:SF19">
    <property type="entry name" value="KETIMINE REDUCTASE MU-CRYSTALLIN"/>
    <property type="match status" value="1"/>
</dbReference>
<proteinExistence type="inferred from homology"/>
<dbReference type="InterPro" id="IPR036291">
    <property type="entry name" value="NAD(P)-bd_dom_sf"/>
</dbReference>
<protein>
    <submittedName>
        <fullName evidence="2">Alanine dehydrogenase</fullName>
    </submittedName>
</protein>
<dbReference type="Pfam" id="PF02423">
    <property type="entry name" value="OCD_Mu_crystall"/>
    <property type="match status" value="1"/>
</dbReference>
<comment type="similarity">
    <text evidence="1">Belongs to the ornithine cyclodeaminase/mu-crystallin family.</text>
</comment>
<dbReference type="KEGG" id="hprf:HLPR_11980"/>
<dbReference type="RefSeq" id="WP_338537169.1">
    <property type="nucleotide sequence ID" value="NZ_AP028654.1"/>
</dbReference>
<dbReference type="InterPro" id="IPR023401">
    <property type="entry name" value="ODC_N"/>
</dbReference>
<dbReference type="GO" id="GO:0019752">
    <property type="term" value="P:carboxylic acid metabolic process"/>
    <property type="evidence" value="ECO:0007669"/>
    <property type="project" value="UniProtKB-ARBA"/>
</dbReference>
<dbReference type="AlphaFoldDB" id="A0AAU9E851"/>
<dbReference type="PIRSF" id="PIRSF001439">
    <property type="entry name" value="CryM"/>
    <property type="match status" value="1"/>
</dbReference>
<dbReference type="InterPro" id="IPR003462">
    <property type="entry name" value="ODC_Mu_crystall"/>
</dbReference>